<dbReference type="EMBL" id="MU254091">
    <property type="protein sequence ID" value="KAG9242283.1"/>
    <property type="molecule type" value="Genomic_DNA"/>
</dbReference>
<gene>
    <name evidence="2" type="ORF">BJ878DRAFT_577532</name>
</gene>
<feature type="compositionally biased region" description="Acidic residues" evidence="1">
    <location>
        <begin position="250"/>
        <end position="264"/>
    </location>
</feature>
<reference evidence="2" key="1">
    <citation type="journal article" date="2021" name="IMA Fungus">
        <title>Genomic characterization of three marine fungi, including Emericellopsis atlantica sp. nov. with signatures of a generalist lifestyle and marine biomass degradation.</title>
        <authorList>
            <person name="Hagestad O.C."/>
            <person name="Hou L."/>
            <person name="Andersen J.H."/>
            <person name="Hansen E.H."/>
            <person name="Altermark B."/>
            <person name="Li C."/>
            <person name="Kuhnert E."/>
            <person name="Cox R.J."/>
            <person name="Crous P.W."/>
            <person name="Spatafora J.W."/>
            <person name="Lail K."/>
            <person name="Amirebrahimi M."/>
            <person name="Lipzen A."/>
            <person name="Pangilinan J."/>
            <person name="Andreopoulos W."/>
            <person name="Hayes R.D."/>
            <person name="Ng V."/>
            <person name="Grigoriev I.V."/>
            <person name="Jackson S.A."/>
            <person name="Sutton T.D.S."/>
            <person name="Dobson A.D.W."/>
            <person name="Rama T."/>
        </authorList>
    </citation>
    <scope>NUCLEOTIDE SEQUENCE</scope>
    <source>
        <strain evidence="2">TRa3180A</strain>
    </source>
</reference>
<organism evidence="2 3">
    <name type="scientific">Calycina marina</name>
    <dbReference type="NCBI Taxonomy" id="1763456"/>
    <lineage>
        <taxon>Eukaryota</taxon>
        <taxon>Fungi</taxon>
        <taxon>Dikarya</taxon>
        <taxon>Ascomycota</taxon>
        <taxon>Pezizomycotina</taxon>
        <taxon>Leotiomycetes</taxon>
        <taxon>Helotiales</taxon>
        <taxon>Pezizellaceae</taxon>
        <taxon>Calycina</taxon>
    </lineage>
</organism>
<feature type="compositionally biased region" description="Basic residues" evidence="1">
    <location>
        <begin position="173"/>
        <end position="183"/>
    </location>
</feature>
<proteinExistence type="predicted"/>
<keyword evidence="3" id="KW-1185">Reference proteome</keyword>
<accession>A0A9P7YZX6</accession>
<evidence type="ECO:0000256" key="1">
    <source>
        <dbReference type="SAM" id="MobiDB-lite"/>
    </source>
</evidence>
<feature type="region of interest" description="Disordered" evidence="1">
    <location>
        <begin position="172"/>
        <end position="199"/>
    </location>
</feature>
<evidence type="ECO:0000313" key="2">
    <source>
        <dbReference type="EMBL" id="KAG9242283.1"/>
    </source>
</evidence>
<name>A0A9P7YZX6_9HELO</name>
<dbReference type="Proteomes" id="UP000887226">
    <property type="component" value="Unassembled WGS sequence"/>
</dbReference>
<sequence>MTREKEHTAIPEKIKPLGDLEDGRKDHRVVILIEYDCIALLVKEMIRLYIPYKDNVVLIDSDTKGGTKDEVLAAVNDEIHTNKQGEEEQKVKRSTSILPLRHTCISNGEPQTTAEPSVIPALAQIQQGEEGQSSPQIKVNKIRTSGIDSRNTGVSTTTAKTAEELQPTACRRQTMRRQRHRQRFSALDRPRSTPPWACRRVPIDRNTTTATDSGLARRASMTRAREHCYYCAISERLADRLQHEMFDPYGDNDSDESDDEDETY</sequence>
<protein>
    <submittedName>
        <fullName evidence="2">Uncharacterized protein</fullName>
    </submittedName>
</protein>
<comment type="caution">
    <text evidence="2">The sequence shown here is derived from an EMBL/GenBank/DDBJ whole genome shotgun (WGS) entry which is preliminary data.</text>
</comment>
<dbReference type="AlphaFoldDB" id="A0A9P7YZX6"/>
<evidence type="ECO:0000313" key="3">
    <source>
        <dbReference type="Proteomes" id="UP000887226"/>
    </source>
</evidence>
<feature type="region of interest" description="Disordered" evidence="1">
    <location>
        <begin position="245"/>
        <end position="264"/>
    </location>
</feature>